<proteinExistence type="predicted"/>
<evidence type="ECO:0000313" key="1">
    <source>
        <dbReference type="EMBL" id="CAF1390092.1"/>
    </source>
</evidence>
<gene>
    <name evidence="1" type="ORF">VCS650_LOCUS35898</name>
</gene>
<accession>A0A815K8V0</accession>
<organism evidence="1 2">
    <name type="scientific">Adineta steineri</name>
    <dbReference type="NCBI Taxonomy" id="433720"/>
    <lineage>
        <taxon>Eukaryota</taxon>
        <taxon>Metazoa</taxon>
        <taxon>Spiralia</taxon>
        <taxon>Gnathifera</taxon>
        <taxon>Rotifera</taxon>
        <taxon>Eurotatoria</taxon>
        <taxon>Bdelloidea</taxon>
        <taxon>Adinetida</taxon>
        <taxon>Adinetidae</taxon>
        <taxon>Adineta</taxon>
    </lineage>
</organism>
<feature type="non-terminal residue" evidence="1">
    <location>
        <position position="1"/>
    </location>
</feature>
<protein>
    <submittedName>
        <fullName evidence="1">Uncharacterized protein</fullName>
    </submittedName>
</protein>
<comment type="caution">
    <text evidence="1">The sequence shown here is derived from an EMBL/GenBank/DDBJ whole genome shotgun (WGS) entry which is preliminary data.</text>
</comment>
<name>A0A815K8V0_9BILA</name>
<dbReference type="AlphaFoldDB" id="A0A815K8V0"/>
<evidence type="ECO:0000313" key="2">
    <source>
        <dbReference type="Proteomes" id="UP000663891"/>
    </source>
</evidence>
<dbReference type="EMBL" id="CAJNON010000841">
    <property type="protein sequence ID" value="CAF1390092.1"/>
    <property type="molecule type" value="Genomic_DNA"/>
</dbReference>
<reference evidence="1" key="1">
    <citation type="submission" date="2021-02" db="EMBL/GenBank/DDBJ databases">
        <authorList>
            <person name="Nowell W R."/>
        </authorList>
    </citation>
    <scope>NUCLEOTIDE SEQUENCE</scope>
</reference>
<sequence>VYQTPGLLAGDAWSDYLPFSAPLISDWRKPLACGEFNTTNDKCEDP</sequence>
<dbReference type="Proteomes" id="UP000663891">
    <property type="component" value="Unassembled WGS sequence"/>
</dbReference>